<evidence type="ECO:0000256" key="7">
    <source>
        <dbReference type="ARBA" id="ARBA00023172"/>
    </source>
</evidence>
<evidence type="ECO:0000256" key="9">
    <source>
        <dbReference type="SAM" id="MobiDB-lite"/>
    </source>
</evidence>
<keyword evidence="6" id="KW-0804">Transcription</keyword>
<name>A0A1B2ESH5_9HYPH</name>
<keyword evidence="5" id="KW-0238">DNA-binding</keyword>
<keyword evidence="10" id="KW-0614">Plasmid</keyword>
<keyword evidence="4" id="KW-0805">Transcription regulation</keyword>
<evidence type="ECO:0000256" key="6">
    <source>
        <dbReference type="ARBA" id="ARBA00023163"/>
    </source>
</evidence>
<sequence length="121" mass="13064">MTGKTLTRADLAEAVYQKGIVTKDYAAELVGQVLGTICIALEEGENVKLSSFGTFTLRDKAKRVGRNPKSGAVVPIEPRRVILFSASHILKAKLNHASPRRRRTSSQVAAGPAEAQYEAVD</sequence>
<reference evidence="10" key="1">
    <citation type="submission" date="2016-07" db="EMBL/GenBank/DDBJ databases">
        <title>Microvirga ossetica sp. nov. a new species of rhizobia isolated from root nodules of the legume species Vicia alpestris Steven originated from North Ossetia region in the Caucasus.</title>
        <authorList>
            <person name="Safronova V.I."/>
            <person name="Kuznetsova I.G."/>
            <person name="Sazanova A.L."/>
            <person name="Belimov A."/>
            <person name="Andronov E."/>
            <person name="Osledkin Y.S."/>
            <person name="Onishchuk O.P."/>
            <person name="Kurchak O.N."/>
            <person name="Shaposhnikov A.I."/>
            <person name="Willems A."/>
            <person name="Tikhonovich I.A."/>
        </authorList>
    </citation>
    <scope>NUCLEOTIDE SEQUENCE [LARGE SCALE GENOMIC DNA]</scope>
    <source>
        <strain evidence="10">V5/3M</strain>
        <plasmid evidence="10">unnamed1</plasmid>
    </source>
</reference>
<dbReference type="GO" id="GO:0006417">
    <property type="term" value="P:regulation of translation"/>
    <property type="evidence" value="ECO:0007669"/>
    <property type="project" value="UniProtKB-KW"/>
</dbReference>
<dbReference type="OrthoDB" id="9799835at2"/>
<dbReference type="InterPro" id="IPR010992">
    <property type="entry name" value="IHF-like_DNA-bd_dom_sf"/>
</dbReference>
<accession>A0A1B2ESH5</accession>
<dbReference type="SUPFAM" id="SSF47729">
    <property type="entry name" value="IHF-like DNA-binding proteins"/>
    <property type="match status" value="1"/>
</dbReference>
<dbReference type="InterPro" id="IPR005684">
    <property type="entry name" value="IHF_alpha"/>
</dbReference>
<evidence type="ECO:0000256" key="1">
    <source>
        <dbReference type="ARBA" id="ARBA00010529"/>
    </source>
</evidence>
<geneLocation type="plasmid" evidence="10">
    <name>unnamed1</name>
</geneLocation>
<keyword evidence="7" id="KW-0233">DNA recombination</keyword>
<dbReference type="NCBIfam" id="NF001401">
    <property type="entry name" value="PRK00285.1"/>
    <property type="match status" value="1"/>
</dbReference>
<dbReference type="InterPro" id="IPR000119">
    <property type="entry name" value="Hist_DNA-bd"/>
</dbReference>
<dbReference type="CDD" id="cd13835">
    <property type="entry name" value="IHF_A"/>
    <property type="match status" value="1"/>
</dbReference>
<dbReference type="Pfam" id="PF00216">
    <property type="entry name" value="Bac_DNA_binding"/>
    <property type="match status" value="1"/>
</dbReference>
<dbReference type="PRINTS" id="PR01727">
    <property type="entry name" value="DNABINDINGHU"/>
</dbReference>
<keyword evidence="3" id="KW-0810">Translation regulation</keyword>
<dbReference type="SMART" id="SM00411">
    <property type="entry name" value="BHL"/>
    <property type="match status" value="1"/>
</dbReference>
<dbReference type="GO" id="GO:0006310">
    <property type="term" value="P:DNA recombination"/>
    <property type="evidence" value="ECO:0007669"/>
    <property type="project" value="UniProtKB-KW"/>
</dbReference>
<dbReference type="Gene3D" id="4.10.520.10">
    <property type="entry name" value="IHF-like DNA-binding proteins"/>
    <property type="match status" value="1"/>
</dbReference>
<dbReference type="GO" id="GO:0003677">
    <property type="term" value="F:DNA binding"/>
    <property type="evidence" value="ECO:0007669"/>
    <property type="project" value="UniProtKB-KW"/>
</dbReference>
<proteinExistence type="inferred from homology"/>
<dbReference type="KEGG" id="moc:BB934_32405"/>
<dbReference type="EMBL" id="CP016617">
    <property type="protein sequence ID" value="ANY82924.1"/>
    <property type="molecule type" value="Genomic_DNA"/>
</dbReference>
<dbReference type="AlphaFoldDB" id="A0A1B2ESH5"/>
<evidence type="ECO:0000256" key="8">
    <source>
        <dbReference type="RuleBase" id="RU003939"/>
    </source>
</evidence>
<dbReference type="PANTHER" id="PTHR33175:SF2">
    <property type="entry name" value="INTEGRATION HOST FACTOR SUBUNIT ALPHA"/>
    <property type="match status" value="1"/>
</dbReference>
<dbReference type="GO" id="GO:0005829">
    <property type="term" value="C:cytosol"/>
    <property type="evidence" value="ECO:0007669"/>
    <property type="project" value="TreeGrafter"/>
</dbReference>
<gene>
    <name evidence="10" type="ORF">BB934_32405</name>
</gene>
<comment type="similarity">
    <text evidence="1 8">Belongs to the bacterial histone-like protein family.</text>
</comment>
<dbReference type="RefSeq" id="WP_099514017.1">
    <property type="nucleotide sequence ID" value="NZ_CP016617.1"/>
</dbReference>
<dbReference type="PANTHER" id="PTHR33175">
    <property type="entry name" value="DNA-BINDING PROTEIN HU"/>
    <property type="match status" value="1"/>
</dbReference>
<dbReference type="GO" id="GO:0009893">
    <property type="term" value="P:positive regulation of metabolic process"/>
    <property type="evidence" value="ECO:0007669"/>
    <property type="project" value="UniProtKB-ARBA"/>
</dbReference>
<organism evidence="10">
    <name type="scientific">Microvirga ossetica</name>
    <dbReference type="NCBI Taxonomy" id="1882682"/>
    <lineage>
        <taxon>Bacteria</taxon>
        <taxon>Pseudomonadati</taxon>
        <taxon>Pseudomonadota</taxon>
        <taxon>Alphaproteobacteria</taxon>
        <taxon>Hyphomicrobiales</taxon>
        <taxon>Methylobacteriaceae</taxon>
        <taxon>Microvirga</taxon>
    </lineage>
</organism>
<feature type="compositionally biased region" description="Basic residues" evidence="9">
    <location>
        <begin position="95"/>
        <end position="104"/>
    </location>
</feature>
<dbReference type="GO" id="GO:0006355">
    <property type="term" value="P:regulation of DNA-templated transcription"/>
    <property type="evidence" value="ECO:0007669"/>
    <property type="project" value="InterPro"/>
</dbReference>
<evidence type="ECO:0000256" key="3">
    <source>
        <dbReference type="ARBA" id="ARBA00022845"/>
    </source>
</evidence>
<dbReference type="GO" id="GO:0030527">
    <property type="term" value="F:structural constituent of chromatin"/>
    <property type="evidence" value="ECO:0007669"/>
    <property type="project" value="InterPro"/>
</dbReference>
<protein>
    <recommendedName>
        <fullName evidence="2">Integration host factor subunit alpha</fullName>
    </recommendedName>
</protein>
<evidence type="ECO:0000256" key="2">
    <source>
        <dbReference type="ARBA" id="ARBA00018329"/>
    </source>
</evidence>
<evidence type="ECO:0000313" key="10">
    <source>
        <dbReference type="EMBL" id="ANY82924.1"/>
    </source>
</evidence>
<feature type="region of interest" description="Disordered" evidence="9">
    <location>
        <begin position="95"/>
        <end position="121"/>
    </location>
</feature>
<evidence type="ECO:0000256" key="4">
    <source>
        <dbReference type="ARBA" id="ARBA00023015"/>
    </source>
</evidence>
<evidence type="ECO:0000256" key="5">
    <source>
        <dbReference type="ARBA" id="ARBA00023125"/>
    </source>
</evidence>